<dbReference type="AlphaFoldDB" id="A0A4Y6PST1"/>
<proteinExistence type="inferred from homology"/>
<dbReference type="Gene3D" id="1.10.8.540">
    <property type="entry name" value="FHIPEP family, domain 3"/>
    <property type="match status" value="1"/>
</dbReference>
<keyword evidence="9" id="KW-1185">Reference proteome</keyword>
<dbReference type="GO" id="GO:0005886">
    <property type="term" value="C:plasma membrane"/>
    <property type="evidence" value="ECO:0007669"/>
    <property type="project" value="UniProtKB-SubCell"/>
</dbReference>
<keyword evidence="3 7" id="KW-1003">Cell membrane</keyword>
<dbReference type="PRINTS" id="PR00949">
    <property type="entry name" value="TYPE3IMAPROT"/>
</dbReference>
<dbReference type="InterPro" id="IPR042194">
    <property type="entry name" value="FHIPEP_1"/>
</dbReference>
<evidence type="ECO:0000256" key="1">
    <source>
        <dbReference type="ARBA" id="ARBA00004651"/>
    </source>
</evidence>
<evidence type="ECO:0000256" key="2">
    <source>
        <dbReference type="ARBA" id="ARBA00008835"/>
    </source>
</evidence>
<evidence type="ECO:0000256" key="3">
    <source>
        <dbReference type="ARBA" id="ARBA00022475"/>
    </source>
</evidence>
<keyword evidence="5 7" id="KW-1133">Transmembrane helix</keyword>
<dbReference type="Gene3D" id="3.40.50.12790">
    <property type="entry name" value="FHIPEP family, domain 4"/>
    <property type="match status" value="1"/>
</dbReference>
<feature type="transmembrane region" description="Helical" evidence="7">
    <location>
        <begin position="211"/>
        <end position="232"/>
    </location>
</feature>
<protein>
    <recommendedName>
        <fullName evidence="7">Flagellar biosynthesis protein FlhA</fullName>
    </recommendedName>
</protein>
<dbReference type="Proteomes" id="UP000315995">
    <property type="component" value="Chromosome"/>
</dbReference>
<dbReference type="InterPro" id="IPR025505">
    <property type="entry name" value="FHIPEP_CS"/>
</dbReference>
<feature type="transmembrane region" description="Helical" evidence="7">
    <location>
        <begin position="47"/>
        <end position="66"/>
    </location>
</feature>
<evidence type="ECO:0000313" key="9">
    <source>
        <dbReference type="Proteomes" id="UP000315995"/>
    </source>
</evidence>
<comment type="function">
    <text evidence="7">Required for formation of the rod structure of the flagellar apparatus. Together with FliI and FliH, may constitute the export apparatus of flagellin.</text>
</comment>
<dbReference type="PROSITE" id="PS00994">
    <property type="entry name" value="FHIPEP"/>
    <property type="match status" value="1"/>
</dbReference>
<dbReference type="InterPro" id="IPR042196">
    <property type="entry name" value="FHIPEP_4"/>
</dbReference>
<feature type="transmembrane region" description="Helical" evidence="7">
    <location>
        <begin position="252"/>
        <end position="273"/>
    </location>
</feature>
<name>A0A4Y6PST1_PERCE</name>
<evidence type="ECO:0000256" key="5">
    <source>
        <dbReference type="ARBA" id="ARBA00022989"/>
    </source>
</evidence>
<keyword evidence="7" id="KW-0813">Transport</keyword>
<evidence type="ECO:0000256" key="7">
    <source>
        <dbReference type="RuleBase" id="RU364093"/>
    </source>
</evidence>
<keyword evidence="7" id="KW-1006">Bacterial flagellum protein export</keyword>
<dbReference type="NCBIfam" id="TIGR01398">
    <property type="entry name" value="FlhA"/>
    <property type="match status" value="1"/>
</dbReference>
<keyword evidence="6 7" id="KW-0472">Membrane</keyword>
<feature type="transmembrane region" description="Helical" evidence="7">
    <location>
        <begin position="21"/>
        <end position="41"/>
    </location>
</feature>
<keyword evidence="7" id="KW-0653">Protein transport</keyword>
<dbReference type="InterPro" id="IPR001712">
    <property type="entry name" value="T3SS_FHIPEP"/>
</dbReference>
<dbReference type="PANTHER" id="PTHR30161:SF1">
    <property type="entry name" value="FLAGELLAR BIOSYNTHESIS PROTEIN FLHA-RELATED"/>
    <property type="match status" value="1"/>
</dbReference>
<dbReference type="EMBL" id="CP041186">
    <property type="protein sequence ID" value="QDG51358.1"/>
    <property type="molecule type" value="Genomic_DNA"/>
</dbReference>
<evidence type="ECO:0000256" key="6">
    <source>
        <dbReference type="ARBA" id="ARBA00023136"/>
    </source>
</evidence>
<dbReference type="PANTHER" id="PTHR30161">
    <property type="entry name" value="FLAGELLAR EXPORT PROTEIN, MEMBRANE FLHA SUBUNIT-RELATED"/>
    <property type="match status" value="1"/>
</dbReference>
<dbReference type="InterPro" id="IPR006301">
    <property type="entry name" value="FlhA"/>
</dbReference>
<keyword evidence="4 7" id="KW-0812">Transmembrane</keyword>
<feature type="transmembrane region" description="Helical" evidence="7">
    <location>
        <begin position="293"/>
        <end position="326"/>
    </location>
</feature>
<evidence type="ECO:0000313" key="8">
    <source>
        <dbReference type="EMBL" id="QDG51358.1"/>
    </source>
</evidence>
<reference evidence="8 9" key="1">
    <citation type="submission" date="2019-06" db="EMBL/GenBank/DDBJ databases">
        <title>Persicimonas caeni gen. nov., sp. nov., a predatory bacterium isolated from solar saltern.</title>
        <authorList>
            <person name="Wang S."/>
        </authorList>
    </citation>
    <scope>NUCLEOTIDE SEQUENCE [LARGE SCALE GENOMIC DNA]</scope>
    <source>
        <strain evidence="8 9">YN101</strain>
    </source>
</reference>
<dbReference type="PIRSF" id="PIRSF005419">
    <property type="entry name" value="FlhA"/>
    <property type="match status" value="1"/>
</dbReference>
<keyword evidence="7" id="KW-1005">Bacterial flagellum biogenesis</keyword>
<dbReference type="Gene3D" id="3.40.30.60">
    <property type="entry name" value="FHIPEP family, domain 1"/>
    <property type="match status" value="1"/>
</dbReference>
<dbReference type="GO" id="GO:0044780">
    <property type="term" value="P:bacterial-type flagellum assembly"/>
    <property type="evidence" value="ECO:0007669"/>
    <property type="project" value="InterPro"/>
</dbReference>
<dbReference type="RefSeq" id="WP_141197841.1">
    <property type="nucleotide sequence ID" value="NZ_CP041186.1"/>
</dbReference>
<accession>A0A5B8YAA1</accession>
<keyword evidence="8" id="KW-0966">Cell projection</keyword>
<dbReference type="Pfam" id="PF00771">
    <property type="entry name" value="FHIPEP"/>
    <property type="match status" value="1"/>
</dbReference>
<dbReference type="GO" id="GO:0009306">
    <property type="term" value="P:protein secretion"/>
    <property type="evidence" value="ECO:0007669"/>
    <property type="project" value="InterPro"/>
</dbReference>
<accession>A0A4Y6PST1</accession>
<feature type="transmembrane region" description="Helical" evidence="7">
    <location>
        <begin position="118"/>
        <end position="141"/>
    </location>
</feature>
<dbReference type="InterPro" id="IPR042193">
    <property type="entry name" value="FHIPEP_3"/>
</dbReference>
<comment type="subcellular location">
    <subcellularLocation>
        <location evidence="1 7">Cell membrane</location>
        <topology evidence="1 7">Multi-pass membrane protein</topology>
    </subcellularLocation>
</comment>
<gene>
    <name evidence="7 8" type="primary">flhA</name>
    <name evidence="8" type="ORF">FIV42_11575</name>
</gene>
<comment type="similarity">
    <text evidence="2 7">Belongs to the FHIPEP (flagella/HR/invasion proteins export pore) family.</text>
</comment>
<feature type="transmembrane region" description="Helical" evidence="7">
    <location>
        <begin position="78"/>
        <end position="98"/>
    </location>
</feature>
<dbReference type="OrthoDB" id="9759185at2"/>
<keyword evidence="8" id="KW-0282">Flagellum</keyword>
<keyword evidence="8" id="KW-0969">Cilium</keyword>
<organism evidence="8 9">
    <name type="scientific">Persicimonas caeni</name>
    <dbReference type="NCBI Taxonomy" id="2292766"/>
    <lineage>
        <taxon>Bacteria</taxon>
        <taxon>Deltaproteobacteria</taxon>
        <taxon>Bradymonadales</taxon>
        <taxon>Bradymonadaceae</taxon>
        <taxon>Persicimonas</taxon>
    </lineage>
</organism>
<sequence length="709" mass="76107">MSSATKSSTQMSLTERLQGAKSAPLMFVLLSVIALMVLPLPPVLLDLLLSVNITVAVLILLTAVFVNRPLEFSVLPALLLISTLFRLGLNVASTRLILLGAAEGKANAGRIIETFGHFVVGGNSIIGIIVFLILVLINFMVITKGAGRIAEVAARFTLDALPGKQMAIDAELAAGTLTEEDARQKRSDVERESDFYGAMDGASKFVRGDAIAGLIITAINIMGGLLIAVFQGGMAFGDAAQTYTVLTVGDGLVSQIPALLISTATGVVVTRAASAAELGDELTGQLLGDQRVLFGASVTLFLLGLVPGMPFMIFATMAGAIGWLGWRVSQAADETVELDDADEKKDEKAEPELDELLRVETLALEIGFGLVKVVDEASGGSLLKRLVQVRRQYASDLGIIVPSIHIRDNLQMAPGAYRLLLKGVPIASAELRQNKLMAINPGFVTQRIDGEPTKDPTFGLDAVWVDESQRHRAEAAGYTVVDHEAVITTHVTEVIRQHAAELFGWEDLEDRLEEIKLQAPRLVEELVGERLSFGKLLNVLRRLLSEGVSIRDLRSVLEALAESAHPDTSVNALTDQVRARLARQISAQLTDENGTLHAALLDRPLEDKLRQCLVKQQGEPVLACDLVTAQGLFGAIEEALGKFAVKDAEPVILAPPDLRGPLEQFLAQFFPDIQVLCHREVVPSAELVSVAQLSLPAGELEGAQQAQIQ</sequence>
<evidence type="ECO:0000256" key="4">
    <source>
        <dbReference type="ARBA" id="ARBA00022692"/>
    </source>
</evidence>